<dbReference type="RefSeq" id="WP_378304341.1">
    <property type="nucleotide sequence ID" value="NZ_JBHUKS010000009.1"/>
</dbReference>
<organism evidence="2 3">
    <name type="scientific">Amycolatopsis silviterrae</name>
    <dbReference type="NCBI Taxonomy" id="1656914"/>
    <lineage>
        <taxon>Bacteria</taxon>
        <taxon>Bacillati</taxon>
        <taxon>Actinomycetota</taxon>
        <taxon>Actinomycetes</taxon>
        <taxon>Pseudonocardiales</taxon>
        <taxon>Pseudonocardiaceae</taxon>
        <taxon>Amycolatopsis</taxon>
    </lineage>
</organism>
<keyword evidence="3" id="KW-1185">Reference proteome</keyword>
<evidence type="ECO:0008006" key="4">
    <source>
        <dbReference type="Google" id="ProtNLM"/>
    </source>
</evidence>
<dbReference type="Proteomes" id="UP001597483">
    <property type="component" value="Unassembled WGS sequence"/>
</dbReference>
<dbReference type="PROSITE" id="PS51257">
    <property type="entry name" value="PROKAR_LIPOPROTEIN"/>
    <property type="match status" value="1"/>
</dbReference>
<accession>A0ABW5H683</accession>
<proteinExistence type="predicted"/>
<comment type="caution">
    <text evidence="2">The sequence shown here is derived from an EMBL/GenBank/DDBJ whole genome shotgun (WGS) entry which is preliminary data.</text>
</comment>
<keyword evidence="1" id="KW-0732">Signal</keyword>
<gene>
    <name evidence="2" type="ORF">ACFSVL_14585</name>
</gene>
<protein>
    <recommendedName>
        <fullName evidence="4">Lipoprotein</fullName>
    </recommendedName>
</protein>
<evidence type="ECO:0000256" key="1">
    <source>
        <dbReference type="SAM" id="SignalP"/>
    </source>
</evidence>
<name>A0ABW5H683_9PSEU</name>
<evidence type="ECO:0000313" key="2">
    <source>
        <dbReference type="EMBL" id="MFD2468616.1"/>
    </source>
</evidence>
<dbReference type="EMBL" id="JBHUKS010000009">
    <property type="protein sequence ID" value="MFD2468616.1"/>
    <property type="molecule type" value="Genomic_DNA"/>
</dbReference>
<sequence length="160" mass="17312">MRARSTALTTMCVAVLAASAACGDGGGQPTTTAAEANRRVEEYAVKVREALPANAKYDLYASEEHGDCSDPSDNGAKGRVIASRSYQVRGLPADRIPSYFDALRAWWQSHGFRVLDNTPPHEFLWVENTGDAFRMTLKANSDGELFVIATSPCVWPDGTA</sequence>
<feature type="signal peptide" evidence="1">
    <location>
        <begin position="1"/>
        <end position="20"/>
    </location>
</feature>
<evidence type="ECO:0000313" key="3">
    <source>
        <dbReference type="Proteomes" id="UP001597483"/>
    </source>
</evidence>
<feature type="chain" id="PRO_5045340217" description="Lipoprotein" evidence="1">
    <location>
        <begin position="21"/>
        <end position="160"/>
    </location>
</feature>
<reference evidence="3" key="1">
    <citation type="journal article" date="2019" name="Int. J. Syst. Evol. Microbiol.">
        <title>The Global Catalogue of Microorganisms (GCM) 10K type strain sequencing project: providing services to taxonomists for standard genome sequencing and annotation.</title>
        <authorList>
            <consortium name="The Broad Institute Genomics Platform"/>
            <consortium name="The Broad Institute Genome Sequencing Center for Infectious Disease"/>
            <person name="Wu L."/>
            <person name="Ma J."/>
        </authorList>
    </citation>
    <scope>NUCLEOTIDE SEQUENCE [LARGE SCALE GENOMIC DNA]</scope>
    <source>
        <strain evidence="3">CGMCC 4.7641</strain>
    </source>
</reference>